<dbReference type="HOGENOM" id="CLU_001570_2_0_1"/>
<comment type="cofactor">
    <cofactor evidence="1 9">
        <name>heme</name>
        <dbReference type="ChEBI" id="CHEBI:30413"/>
    </cofactor>
</comment>
<keyword evidence="12" id="KW-1185">Reference proteome</keyword>
<dbReference type="SUPFAM" id="SSF48264">
    <property type="entry name" value="Cytochrome P450"/>
    <property type="match status" value="1"/>
</dbReference>
<comment type="similarity">
    <text evidence="3 10">Belongs to the cytochrome P450 family.</text>
</comment>
<dbReference type="GO" id="GO:0005506">
    <property type="term" value="F:iron ion binding"/>
    <property type="evidence" value="ECO:0007669"/>
    <property type="project" value="InterPro"/>
</dbReference>
<dbReference type="PANTHER" id="PTHR46300">
    <property type="entry name" value="P450, PUTATIVE (EUROFUNG)-RELATED-RELATED"/>
    <property type="match status" value="1"/>
</dbReference>
<name>A0A0C9W3G5_SPHS4</name>
<dbReference type="PRINTS" id="PR00463">
    <property type="entry name" value="EP450I"/>
</dbReference>
<keyword evidence="8 10" id="KW-0503">Monooxygenase</keyword>
<evidence type="ECO:0000256" key="5">
    <source>
        <dbReference type="ARBA" id="ARBA00022723"/>
    </source>
</evidence>
<evidence type="ECO:0000313" key="11">
    <source>
        <dbReference type="EMBL" id="KIJ46562.1"/>
    </source>
</evidence>
<dbReference type="PRINTS" id="PR00385">
    <property type="entry name" value="P450"/>
</dbReference>
<evidence type="ECO:0000256" key="10">
    <source>
        <dbReference type="RuleBase" id="RU000461"/>
    </source>
</evidence>
<dbReference type="Pfam" id="PF00067">
    <property type="entry name" value="p450"/>
    <property type="match status" value="1"/>
</dbReference>
<feature type="non-terminal residue" evidence="11">
    <location>
        <position position="1"/>
    </location>
</feature>
<keyword evidence="7 9" id="KW-0408">Iron</keyword>
<dbReference type="GO" id="GO:0004497">
    <property type="term" value="F:monooxygenase activity"/>
    <property type="evidence" value="ECO:0007669"/>
    <property type="project" value="UniProtKB-KW"/>
</dbReference>
<evidence type="ECO:0000256" key="9">
    <source>
        <dbReference type="PIRSR" id="PIRSR602401-1"/>
    </source>
</evidence>
<evidence type="ECO:0000256" key="8">
    <source>
        <dbReference type="ARBA" id="ARBA00023033"/>
    </source>
</evidence>
<evidence type="ECO:0000256" key="4">
    <source>
        <dbReference type="ARBA" id="ARBA00022617"/>
    </source>
</evidence>
<dbReference type="Proteomes" id="UP000054279">
    <property type="component" value="Unassembled WGS sequence"/>
</dbReference>
<dbReference type="OrthoDB" id="2789670at2759"/>
<accession>A0A0C9W3G5</accession>
<evidence type="ECO:0000256" key="3">
    <source>
        <dbReference type="ARBA" id="ARBA00010617"/>
    </source>
</evidence>
<dbReference type="InterPro" id="IPR002401">
    <property type="entry name" value="Cyt_P450_E_grp-I"/>
</dbReference>
<dbReference type="InterPro" id="IPR036396">
    <property type="entry name" value="Cyt_P450_sf"/>
</dbReference>
<dbReference type="EMBL" id="KN837106">
    <property type="protein sequence ID" value="KIJ46562.1"/>
    <property type="molecule type" value="Genomic_DNA"/>
</dbReference>
<evidence type="ECO:0000256" key="2">
    <source>
        <dbReference type="ARBA" id="ARBA00005179"/>
    </source>
</evidence>
<dbReference type="InterPro" id="IPR001128">
    <property type="entry name" value="Cyt_P450"/>
</dbReference>
<dbReference type="InterPro" id="IPR017972">
    <property type="entry name" value="Cyt_P450_CS"/>
</dbReference>
<evidence type="ECO:0000256" key="7">
    <source>
        <dbReference type="ARBA" id="ARBA00023004"/>
    </source>
</evidence>
<evidence type="ECO:0000313" key="12">
    <source>
        <dbReference type="Proteomes" id="UP000054279"/>
    </source>
</evidence>
<reference evidence="11 12" key="1">
    <citation type="submission" date="2014-06" db="EMBL/GenBank/DDBJ databases">
        <title>Evolutionary Origins and Diversification of the Mycorrhizal Mutualists.</title>
        <authorList>
            <consortium name="DOE Joint Genome Institute"/>
            <consortium name="Mycorrhizal Genomics Consortium"/>
            <person name="Kohler A."/>
            <person name="Kuo A."/>
            <person name="Nagy L.G."/>
            <person name="Floudas D."/>
            <person name="Copeland A."/>
            <person name="Barry K.W."/>
            <person name="Cichocki N."/>
            <person name="Veneault-Fourrey C."/>
            <person name="LaButti K."/>
            <person name="Lindquist E.A."/>
            <person name="Lipzen A."/>
            <person name="Lundell T."/>
            <person name="Morin E."/>
            <person name="Murat C."/>
            <person name="Riley R."/>
            <person name="Ohm R."/>
            <person name="Sun H."/>
            <person name="Tunlid A."/>
            <person name="Henrissat B."/>
            <person name="Grigoriev I.V."/>
            <person name="Hibbett D.S."/>
            <person name="Martin F."/>
        </authorList>
    </citation>
    <scope>NUCLEOTIDE SEQUENCE [LARGE SCALE GENOMIC DNA]</scope>
    <source>
        <strain evidence="11 12">SS14</strain>
    </source>
</reference>
<feature type="non-terminal residue" evidence="11">
    <location>
        <position position="343"/>
    </location>
</feature>
<feature type="binding site" description="axial binding residue" evidence="9">
    <location>
        <position position="309"/>
    </location>
    <ligand>
        <name>heme</name>
        <dbReference type="ChEBI" id="CHEBI:30413"/>
    </ligand>
    <ligandPart>
        <name>Fe</name>
        <dbReference type="ChEBI" id="CHEBI:18248"/>
    </ligandPart>
</feature>
<comment type="pathway">
    <text evidence="2">Secondary metabolite biosynthesis.</text>
</comment>
<evidence type="ECO:0008006" key="13">
    <source>
        <dbReference type="Google" id="ProtNLM"/>
    </source>
</evidence>
<dbReference type="GO" id="GO:0020037">
    <property type="term" value="F:heme binding"/>
    <property type="evidence" value="ECO:0007669"/>
    <property type="project" value="InterPro"/>
</dbReference>
<dbReference type="InterPro" id="IPR050364">
    <property type="entry name" value="Cytochrome_P450_fung"/>
</dbReference>
<proteinExistence type="inferred from homology"/>
<dbReference type="PROSITE" id="PS00086">
    <property type="entry name" value="CYTOCHROME_P450"/>
    <property type="match status" value="1"/>
</dbReference>
<organism evidence="11 12">
    <name type="scientific">Sphaerobolus stellatus (strain SS14)</name>
    <dbReference type="NCBI Taxonomy" id="990650"/>
    <lineage>
        <taxon>Eukaryota</taxon>
        <taxon>Fungi</taxon>
        <taxon>Dikarya</taxon>
        <taxon>Basidiomycota</taxon>
        <taxon>Agaricomycotina</taxon>
        <taxon>Agaricomycetes</taxon>
        <taxon>Phallomycetidae</taxon>
        <taxon>Geastrales</taxon>
        <taxon>Sphaerobolaceae</taxon>
        <taxon>Sphaerobolus</taxon>
    </lineage>
</organism>
<evidence type="ECO:0000256" key="1">
    <source>
        <dbReference type="ARBA" id="ARBA00001971"/>
    </source>
</evidence>
<sequence>GGAVTALPYGDTWRRHRRLYNKQMHKGAISQFESLQCESMRTLLRNLLDEPSELSDHLAQFLVSTLEIFSRASTPGGFLVNNIPILKYIPAWFPGASFKRLAAAVTARNSASLDMTFGRVKAWQKAGNAPPSLIARSLQDLGGKDDESDPDVNAVKCVAGNIFGGETMLAFILAKAVYPECRKKAQAEADQVIGHSHLPEFGDQASTPYLEAILKETLRWFPVIPLDNLLLNSTLSALPHATIADDVYEGYRIQVGSIGIPNSWKILHDSESYAHPYTFRPERFIPEENGGVAERDPTIGSFGYGRRICAGKNLVAASVWVSITTTFSAFDWSDPVDESGQTI</sequence>
<dbReference type="GO" id="GO:0016705">
    <property type="term" value="F:oxidoreductase activity, acting on paired donors, with incorporation or reduction of molecular oxygen"/>
    <property type="evidence" value="ECO:0007669"/>
    <property type="project" value="InterPro"/>
</dbReference>
<dbReference type="AlphaFoldDB" id="A0A0C9W3G5"/>
<gene>
    <name evidence="11" type="ORF">M422DRAFT_77843</name>
</gene>
<keyword evidence="6 10" id="KW-0560">Oxidoreductase</keyword>
<keyword evidence="5 9" id="KW-0479">Metal-binding</keyword>
<evidence type="ECO:0000256" key="6">
    <source>
        <dbReference type="ARBA" id="ARBA00023002"/>
    </source>
</evidence>
<dbReference type="Gene3D" id="1.10.630.10">
    <property type="entry name" value="Cytochrome P450"/>
    <property type="match status" value="1"/>
</dbReference>
<dbReference type="PANTHER" id="PTHR46300:SF7">
    <property type="entry name" value="P450, PUTATIVE (EUROFUNG)-RELATED"/>
    <property type="match status" value="1"/>
</dbReference>
<protein>
    <recommendedName>
        <fullName evidence="13">Cytochrome P450</fullName>
    </recommendedName>
</protein>
<keyword evidence="4 9" id="KW-0349">Heme</keyword>